<keyword evidence="4" id="KW-1185">Reference proteome</keyword>
<keyword evidence="2" id="KW-0812">Transmembrane</keyword>
<organism evidence="3 4">
    <name type="scientific">Panicum virgatum</name>
    <name type="common">Blackwell switchgrass</name>
    <dbReference type="NCBI Taxonomy" id="38727"/>
    <lineage>
        <taxon>Eukaryota</taxon>
        <taxon>Viridiplantae</taxon>
        <taxon>Streptophyta</taxon>
        <taxon>Embryophyta</taxon>
        <taxon>Tracheophyta</taxon>
        <taxon>Spermatophyta</taxon>
        <taxon>Magnoliopsida</taxon>
        <taxon>Liliopsida</taxon>
        <taxon>Poales</taxon>
        <taxon>Poaceae</taxon>
        <taxon>PACMAD clade</taxon>
        <taxon>Panicoideae</taxon>
        <taxon>Panicodae</taxon>
        <taxon>Paniceae</taxon>
        <taxon>Panicinae</taxon>
        <taxon>Panicum</taxon>
        <taxon>Panicum sect. Hiantes</taxon>
    </lineage>
</organism>
<feature type="region of interest" description="Disordered" evidence="1">
    <location>
        <begin position="1"/>
        <end position="35"/>
    </location>
</feature>
<feature type="compositionally biased region" description="Basic and acidic residues" evidence="1">
    <location>
        <begin position="1"/>
        <end position="11"/>
    </location>
</feature>
<dbReference type="EMBL" id="CM029042">
    <property type="protein sequence ID" value="KAG2620456.1"/>
    <property type="molecule type" value="Genomic_DNA"/>
</dbReference>
<sequence length="72" mass="8364">MHDDVQQHRNAESSIQQRGQVPRPLPSDRRPFPREHLWRPSTFVCDVAQIGMSIVAIYIFVIPFPSHVLNLM</sequence>
<keyword evidence="2" id="KW-1133">Transmembrane helix</keyword>
<evidence type="ECO:0000256" key="2">
    <source>
        <dbReference type="SAM" id="Phobius"/>
    </source>
</evidence>
<dbReference type="AlphaFoldDB" id="A0A8T0UH93"/>
<feature type="compositionally biased region" description="Basic and acidic residues" evidence="1">
    <location>
        <begin position="26"/>
        <end position="35"/>
    </location>
</feature>
<reference evidence="3" key="1">
    <citation type="submission" date="2020-05" db="EMBL/GenBank/DDBJ databases">
        <title>WGS assembly of Panicum virgatum.</title>
        <authorList>
            <person name="Lovell J.T."/>
            <person name="Jenkins J."/>
            <person name="Shu S."/>
            <person name="Juenger T.E."/>
            <person name="Schmutz J."/>
        </authorList>
    </citation>
    <scope>NUCLEOTIDE SEQUENCE</scope>
    <source>
        <strain evidence="3">AP13</strain>
    </source>
</reference>
<protein>
    <submittedName>
        <fullName evidence="3">Uncharacterized protein</fullName>
    </submittedName>
</protein>
<gene>
    <name evidence="3" type="ORF">PVAP13_3NG221842</name>
</gene>
<dbReference type="Proteomes" id="UP000823388">
    <property type="component" value="Chromosome 3N"/>
</dbReference>
<evidence type="ECO:0000313" key="4">
    <source>
        <dbReference type="Proteomes" id="UP000823388"/>
    </source>
</evidence>
<keyword evidence="2" id="KW-0472">Membrane</keyword>
<accession>A0A8T0UH93</accession>
<name>A0A8T0UH93_PANVG</name>
<comment type="caution">
    <text evidence="3">The sequence shown here is derived from an EMBL/GenBank/DDBJ whole genome shotgun (WGS) entry which is preliminary data.</text>
</comment>
<feature type="transmembrane region" description="Helical" evidence="2">
    <location>
        <begin position="43"/>
        <end position="64"/>
    </location>
</feature>
<proteinExistence type="predicted"/>
<evidence type="ECO:0000313" key="3">
    <source>
        <dbReference type="EMBL" id="KAG2620456.1"/>
    </source>
</evidence>
<evidence type="ECO:0000256" key="1">
    <source>
        <dbReference type="SAM" id="MobiDB-lite"/>
    </source>
</evidence>